<dbReference type="Proteomes" id="UP000594638">
    <property type="component" value="Unassembled WGS sequence"/>
</dbReference>
<reference evidence="2 3" key="1">
    <citation type="submission" date="2019-12" db="EMBL/GenBank/DDBJ databases">
        <authorList>
            <person name="Alioto T."/>
            <person name="Alioto T."/>
            <person name="Gomez Garrido J."/>
        </authorList>
    </citation>
    <scope>NUCLEOTIDE SEQUENCE [LARGE SCALE GENOMIC DNA]</scope>
</reference>
<dbReference type="EMBL" id="CACTIH010007275">
    <property type="protein sequence ID" value="CAA3007430.1"/>
    <property type="molecule type" value="Genomic_DNA"/>
</dbReference>
<evidence type="ECO:0000313" key="3">
    <source>
        <dbReference type="Proteomes" id="UP000594638"/>
    </source>
</evidence>
<accession>A0A8S0TN43</accession>
<dbReference type="PROSITE" id="PS50011">
    <property type="entry name" value="PROTEIN_KINASE_DOM"/>
    <property type="match status" value="1"/>
</dbReference>
<dbReference type="SUPFAM" id="SSF56112">
    <property type="entry name" value="Protein kinase-like (PK-like)"/>
    <property type="match status" value="1"/>
</dbReference>
<dbReference type="Gene3D" id="1.10.510.10">
    <property type="entry name" value="Transferase(Phosphotransferase) domain 1"/>
    <property type="match status" value="1"/>
</dbReference>
<gene>
    <name evidence="2" type="ORF">OLEA9_A028570</name>
</gene>
<protein>
    <submittedName>
        <fullName evidence="2">LYK5-like</fullName>
    </submittedName>
</protein>
<comment type="caution">
    <text evidence="2">The sequence shown here is derived from an EMBL/GenBank/DDBJ whole genome shotgun (WGS) entry which is preliminary data.</text>
</comment>
<organism evidence="2 3">
    <name type="scientific">Olea europaea subsp. europaea</name>
    <dbReference type="NCBI Taxonomy" id="158383"/>
    <lineage>
        <taxon>Eukaryota</taxon>
        <taxon>Viridiplantae</taxon>
        <taxon>Streptophyta</taxon>
        <taxon>Embryophyta</taxon>
        <taxon>Tracheophyta</taxon>
        <taxon>Spermatophyta</taxon>
        <taxon>Magnoliopsida</taxon>
        <taxon>eudicotyledons</taxon>
        <taxon>Gunneridae</taxon>
        <taxon>Pentapetalae</taxon>
        <taxon>asterids</taxon>
        <taxon>lamiids</taxon>
        <taxon>Lamiales</taxon>
        <taxon>Oleaceae</taxon>
        <taxon>Oleeae</taxon>
        <taxon>Olea</taxon>
    </lineage>
</organism>
<dbReference type="OrthoDB" id="902693at2759"/>
<dbReference type="PANTHER" id="PTHR45927:SF5">
    <property type="entry name" value="PROTEIN KINASE DOMAIN-CONTAINING PROTEIN"/>
    <property type="match status" value="1"/>
</dbReference>
<dbReference type="PANTHER" id="PTHR45927">
    <property type="entry name" value="LYSM-DOMAIN RECEPTOR-LIKE KINASE-RELATED"/>
    <property type="match status" value="1"/>
</dbReference>
<dbReference type="InterPro" id="IPR052611">
    <property type="entry name" value="Plant_RLK_LysM"/>
</dbReference>
<feature type="domain" description="Protein kinase" evidence="1">
    <location>
        <begin position="1"/>
        <end position="127"/>
    </location>
</feature>
<dbReference type="InterPro" id="IPR011009">
    <property type="entry name" value="Kinase-like_dom_sf"/>
</dbReference>
<name>A0A8S0TN43_OLEEU</name>
<sequence>MAPEYLRDGNVTPKIDVYAFGVVLLELITGKEAVFLENGEEVFLSEKIMSTMDGTNANGAIKDLINPRLQVKNSLGFIIDQTEFALRLVKLSVACLAREPENRSCMTEVVSALMKIQLDVQNLESFFIDVGLQ</sequence>
<dbReference type="GO" id="GO:0004672">
    <property type="term" value="F:protein kinase activity"/>
    <property type="evidence" value="ECO:0007669"/>
    <property type="project" value="InterPro"/>
</dbReference>
<dbReference type="Gramene" id="OE9A028570T1">
    <property type="protein sequence ID" value="OE9A028570C1"/>
    <property type="gene ID" value="OE9A028570"/>
</dbReference>
<evidence type="ECO:0000259" key="1">
    <source>
        <dbReference type="PROSITE" id="PS50011"/>
    </source>
</evidence>
<dbReference type="InterPro" id="IPR000719">
    <property type="entry name" value="Prot_kinase_dom"/>
</dbReference>
<keyword evidence="3" id="KW-1185">Reference proteome</keyword>
<dbReference type="Pfam" id="PF00069">
    <property type="entry name" value="Pkinase"/>
    <property type="match status" value="1"/>
</dbReference>
<proteinExistence type="predicted"/>
<evidence type="ECO:0000313" key="2">
    <source>
        <dbReference type="EMBL" id="CAA3007430.1"/>
    </source>
</evidence>
<dbReference type="GO" id="GO:0005524">
    <property type="term" value="F:ATP binding"/>
    <property type="evidence" value="ECO:0007669"/>
    <property type="project" value="InterPro"/>
</dbReference>
<dbReference type="AlphaFoldDB" id="A0A8S0TN43"/>